<protein>
    <submittedName>
        <fullName evidence="2">Nucleotidyltransferase domain-containing protein</fullName>
    </submittedName>
</protein>
<name>A0A9D1IUD7_9CLOT</name>
<evidence type="ECO:0000313" key="2">
    <source>
        <dbReference type="EMBL" id="HIU42931.1"/>
    </source>
</evidence>
<evidence type="ECO:0000259" key="1">
    <source>
        <dbReference type="Pfam" id="PF01909"/>
    </source>
</evidence>
<dbReference type="EMBL" id="DVMR01000014">
    <property type="protein sequence ID" value="HIU42931.1"/>
    <property type="molecule type" value="Genomic_DNA"/>
</dbReference>
<reference evidence="2" key="1">
    <citation type="submission" date="2020-10" db="EMBL/GenBank/DDBJ databases">
        <authorList>
            <person name="Gilroy R."/>
        </authorList>
    </citation>
    <scope>NUCLEOTIDE SEQUENCE</scope>
    <source>
        <strain evidence="2">CHK191-8634</strain>
    </source>
</reference>
<comment type="caution">
    <text evidence="2">The sequence shown here is derived from an EMBL/GenBank/DDBJ whole genome shotgun (WGS) entry which is preliminary data.</text>
</comment>
<dbReference type="InterPro" id="IPR002934">
    <property type="entry name" value="Polymerase_NTP_transf_dom"/>
</dbReference>
<dbReference type="Gene3D" id="3.30.460.10">
    <property type="entry name" value="Beta Polymerase, domain 2"/>
    <property type="match status" value="1"/>
</dbReference>
<dbReference type="AlphaFoldDB" id="A0A9D1IUD7"/>
<dbReference type="InterPro" id="IPR043519">
    <property type="entry name" value="NT_sf"/>
</dbReference>
<dbReference type="Proteomes" id="UP000824073">
    <property type="component" value="Unassembled WGS sequence"/>
</dbReference>
<feature type="domain" description="Polymerase nucleotidyl transferase" evidence="1">
    <location>
        <begin position="15"/>
        <end position="84"/>
    </location>
</feature>
<dbReference type="SUPFAM" id="SSF81301">
    <property type="entry name" value="Nucleotidyltransferase"/>
    <property type="match status" value="1"/>
</dbReference>
<dbReference type="GO" id="GO:0016779">
    <property type="term" value="F:nucleotidyltransferase activity"/>
    <property type="evidence" value="ECO:0007669"/>
    <property type="project" value="InterPro"/>
</dbReference>
<dbReference type="Pfam" id="PF01909">
    <property type="entry name" value="NTP_transf_2"/>
    <property type="match status" value="1"/>
</dbReference>
<organism evidence="2 3">
    <name type="scientific">Candidatus Ventrousia excrementavium</name>
    <dbReference type="NCBI Taxonomy" id="2840961"/>
    <lineage>
        <taxon>Bacteria</taxon>
        <taxon>Bacillati</taxon>
        <taxon>Bacillota</taxon>
        <taxon>Clostridia</taxon>
        <taxon>Eubacteriales</taxon>
        <taxon>Clostridiaceae</taxon>
        <taxon>Clostridiaceae incertae sedis</taxon>
        <taxon>Candidatus Ventrousia</taxon>
    </lineage>
</organism>
<gene>
    <name evidence="2" type="ORF">IAB67_01380</name>
</gene>
<dbReference type="CDD" id="cd05403">
    <property type="entry name" value="NT_KNTase_like"/>
    <property type="match status" value="1"/>
</dbReference>
<accession>A0A9D1IUD7</accession>
<reference evidence="2" key="2">
    <citation type="journal article" date="2021" name="PeerJ">
        <title>Extensive microbial diversity within the chicken gut microbiome revealed by metagenomics and culture.</title>
        <authorList>
            <person name="Gilroy R."/>
            <person name="Ravi A."/>
            <person name="Getino M."/>
            <person name="Pursley I."/>
            <person name="Horton D.L."/>
            <person name="Alikhan N.F."/>
            <person name="Baker D."/>
            <person name="Gharbi K."/>
            <person name="Hall N."/>
            <person name="Watson M."/>
            <person name="Adriaenssens E.M."/>
            <person name="Foster-Nyarko E."/>
            <person name="Jarju S."/>
            <person name="Secka A."/>
            <person name="Antonio M."/>
            <person name="Oren A."/>
            <person name="Chaudhuri R.R."/>
            <person name="La Ragione R."/>
            <person name="Hildebrand F."/>
            <person name="Pallen M.J."/>
        </authorList>
    </citation>
    <scope>NUCLEOTIDE SEQUENCE</scope>
    <source>
        <strain evidence="2">CHK191-8634</strain>
    </source>
</reference>
<evidence type="ECO:0000313" key="3">
    <source>
        <dbReference type="Proteomes" id="UP000824073"/>
    </source>
</evidence>
<sequence>MPDLSTWMPLYQSAVLRLFGNRVRFIGLQGSYARGEAREHSDIDTVLITDILSPDDLVRYRDALDTLPHRELICGFVSDRRTLAGWSKAELFQFYHDTVPILGRLEDIIPVPNADDARLAVQNGACAIYHACCHNLLHAHSSDVLQELYKSAAFTLQALHFCRTGHYLRTRAELQKVLSGDDARVLAAANDLRRDVSADRLEPCSSLLLNWAAGLLADF</sequence>
<proteinExistence type="predicted"/>